<evidence type="ECO:0000313" key="1">
    <source>
        <dbReference type="EMBL" id="KAG7500037.1"/>
    </source>
</evidence>
<dbReference type="Proteomes" id="UP000693946">
    <property type="component" value="Linkage Group LG20"/>
</dbReference>
<keyword evidence="2" id="KW-1185">Reference proteome</keyword>
<dbReference type="EMBL" id="JAGKHQ010000013">
    <property type="protein sequence ID" value="KAG7500037.1"/>
    <property type="molecule type" value="Genomic_DNA"/>
</dbReference>
<evidence type="ECO:0000313" key="2">
    <source>
        <dbReference type="Proteomes" id="UP000693946"/>
    </source>
</evidence>
<organism evidence="1 2">
    <name type="scientific">Solea senegalensis</name>
    <name type="common">Senegalese sole</name>
    <dbReference type="NCBI Taxonomy" id="28829"/>
    <lineage>
        <taxon>Eukaryota</taxon>
        <taxon>Metazoa</taxon>
        <taxon>Chordata</taxon>
        <taxon>Craniata</taxon>
        <taxon>Vertebrata</taxon>
        <taxon>Euteleostomi</taxon>
        <taxon>Actinopterygii</taxon>
        <taxon>Neopterygii</taxon>
        <taxon>Teleostei</taxon>
        <taxon>Neoteleostei</taxon>
        <taxon>Acanthomorphata</taxon>
        <taxon>Carangaria</taxon>
        <taxon>Pleuronectiformes</taxon>
        <taxon>Pleuronectoidei</taxon>
        <taxon>Soleidae</taxon>
        <taxon>Solea</taxon>
    </lineage>
</organism>
<name>A0AAV6R6C5_SOLSE</name>
<gene>
    <name evidence="1" type="ORF">JOB18_007044</name>
</gene>
<reference evidence="1 2" key="1">
    <citation type="journal article" date="2021" name="Sci. Rep.">
        <title>Chromosome anchoring in Senegalese sole (Solea senegalensis) reveals sex-associated markers and genome rearrangements in flatfish.</title>
        <authorList>
            <person name="Guerrero-Cozar I."/>
            <person name="Gomez-Garrido J."/>
            <person name="Berbel C."/>
            <person name="Martinez-Blanch J.F."/>
            <person name="Alioto T."/>
            <person name="Claros M.G."/>
            <person name="Gagnaire P.A."/>
            <person name="Manchado M."/>
        </authorList>
    </citation>
    <scope>NUCLEOTIDE SEQUENCE [LARGE SCALE GENOMIC DNA]</scope>
    <source>
        <strain evidence="1">Sse05_10M</strain>
    </source>
</reference>
<accession>A0AAV6R6C5</accession>
<sequence length="114" mass="12759">MTGYFVLDNCRCPDTFWQDEWNAPRCVTGPREPRFPSWDSAGDFPPSLHVCTCRLPPLSSSVNDQKPSQGCKCYLTGTGPSLLLSMDRTLPRMRTSSLERGLVDVDSVDQLPHL</sequence>
<protein>
    <submittedName>
        <fullName evidence="1">Uncharacterized protein</fullName>
    </submittedName>
</protein>
<comment type="caution">
    <text evidence="1">The sequence shown here is derived from an EMBL/GenBank/DDBJ whole genome shotgun (WGS) entry which is preliminary data.</text>
</comment>
<dbReference type="AlphaFoldDB" id="A0AAV6R6C5"/>
<proteinExistence type="predicted"/>